<name>A0A6S7K392_PARCT</name>
<evidence type="ECO:0000313" key="2">
    <source>
        <dbReference type="Proteomes" id="UP001152795"/>
    </source>
</evidence>
<gene>
    <name evidence="1" type="ORF">PACLA_8A062261</name>
</gene>
<keyword evidence="2" id="KW-1185">Reference proteome</keyword>
<accession>A0A6S7K392</accession>
<dbReference type="Proteomes" id="UP001152795">
    <property type="component" value="Unassembled WGS sequence"/>
</dbReference>
<organism evidence="1 2">
    <name type="scientific">Paramuricea clavata</name>
    <name type="common">Red gorgonian</name>
    <name type="synonym">Violescent sea-whip</name>
    <dbReference type="NCBI Taxonomy" id="317549"/>
    <lineage>
        <taxon>Eukaryota</taxon>
        <taxon>Metazoa</taxon>
        <taxon>Cnidaria</taxon>
        <taxon>Anthozoa</taxon>
        <taxon>Octocorallia</taxon>
        <taxon>Malacalcyonacea</taxon>
        <taxon>Plexauridae</taxon>
        <taxon>Paramuricea</taxon>
    </lineage>
</organism>
<sequence length="373" mass="41108">MPAVFTKPTELELVSLQREPIKKFSDMKAGDHLVRHSSLLGKHYLHHFLCTGVKSDGQPTIIHYHNTRSNGSSRSILASLSGWGCSGGKLASIKEITLPHKDFIKNESELQKKGVEVERVVWPDELKFYPDQEVVKRARERLGEEDYDLETNNCESFIMWCKCGMNISLQSASPSVRIPSEVLKGLIMAVFQLCGNILKITVDIVEQALGRSCLGNAIAKYGTESLSVIGCTVGLVFALVIDVASLVYDIRQAKQKWRKGLLIETKEEFIKEVVGLVITSSFRSIGSVAGMFFGQMFIPVPVGGAIIGTFIGSGLGFGLGKFVSWLCSKRIASALEKRCSSYHPNLGAFIQWREVGCQVGGGVHRRLVMRVAQ</sequence>
<reference evidence="1" key="1">
    <citation type="submission" date="2020-04" db="EMBL/GenBank/DDBJ databases">
        <authorList>
            <person name="Alioto T."/>
            <person name="Alioto T."/>
            <person name="Gomez Garrido J."/>
        </authorList>
    </citation>
    <scope>NUCLEOTIDE SEQUENCE</scope>
    <source>
        <strain evidence="1">A484AB</strain>
    </source>
</reference>
<dbReference type="Gene3D" id="3.90.1720.10">
    <property type="entry name" value="endopeptidase domain like (from Nostoc punctiforme)"/>
    <property type="match status" value="1"/>
</dbReference>
<dbReference type="EMBL" id="CACRXK020022701">
    <property type="protein sequence ID" value="CAB4037074.1"/>
    <property type="molecule type" value="Genomic_DNA"/>
</dbReference>
<dbReference type="Pfam" id="PF04970">
    <property type="entry name" value="LRAT"/>
    <property type="match status" value="1"/>
</dbReference>
<dbReference type="PROSITE" id="PS51934">
    <property type="entry name" value="LRAT"/>
    <property type="match status" value="1"/>
</dbReference>
<proteinExistence type="predicted"/>
<dbReference type="InterPro" id="IPR007053">
    <property type="entry name" value="LRAT_dom"/>
</dbReference>
<dbReference type="OrthoDB" id="5984725at2759"/>
<protein>
    <submittedName>
        <fullName evidence="1">Uncharacterized protein</fullName>
    </submittedName>
</protein>
<evidence type="ECO:0000313" key="1">
    <source>
        <dbReference type="EMBL" id="CAB4037074.1"/>
    </source>
</evidence>
<dbReference type="AlphaFoldDB" id="A0A6S7K392"/>
<comment type="caution">
    <text evidence="1">The sequence shown here is derived from an EMBL/GenBank/DDBJ whole genome shotgun (WGS) entry which is preliminary data.</text>
</comment>